<dbReference type="InterPro" id="IPR013740">
    <property type="entry name" value="Redoxin"/>
</dbReference>
<keyword evidence="8" id="KW-1185">Reference proteome</keyword>
<dbReference type="AlphaFoldDB" id="A0A0K6I3X6"/>
<dbReference type="InterPro" id="IPR036249">
    <property type="entry name" value="Thioredoxin-like_sf"/>
</dbReference>
<protein>
    <submittedName>
        <fullName evidence="7">Peroxiredoxin</fullName>
    </submittedName>
</protein>
<evidence type="ECO:0000256" key="1">
    <source>
        <dbReference type="ARBA" id="ARBA00004196"/>
    </source>
</evidence>
<evidence type="ECO:0000313" key="7">
    <source>
        <dbReference type="EMBL" id="CUA97748.1"/>
    </source>
</evidence>
<organism evidence="7 8">
    <name type="scientific">Thiomonas bhubaneswarensis</name>
    <dbReference type="NCBI Taxonomy" id="339866"/>
    <lineage>
        <taxon>Bacteria</taxon>
        <taxon>Pseudomonadati</taxon>
        <taxon>Pseudomonadota</taxon>
        <taxon>Betaproteobacteria</taxon>
        <taxon>Burkholderiales</taxon>
        <taxon>Thiomonas</taxon>
    </lineage>
</organism>
<keyword evidence="5" id="KW-0472">Membrane</keyword>
<reference evidence="8" key="1">
    <citation type="submission" date="2015-08" db="EMBL/GenBank/DDBJ databases">
        <authorList>
            <person name="Varghese N."/>
        </authorList>
    </citation>
    <scope>NUCLEOTIDE SEQUENCE [LARGE SCALE GENOMIC DNA]</scope>
    <source>
        <strain evidence="8">DSM 18181</strain>
    </source>
</reference>
<gene>
    <name evidence="7" type="ORF">Ga0061069_10674</name>
</gene>
<dbReference type="GO" id="GO:0017004">
    <property type="term" value="P:cytochrome complex assembly"/>
    <property type="evidence" value="ECO:0007669"/>
    <property type="project" value="UniProtKB-KW"/>
</dbReference>
<keyword evidence="4" id="KW-0676">Redox-active center</keyword>
<dbReference type="Gene3D" id="3.40.30.10">
    <property type="entry name" value="Glutaredoxin"/>
    <property type="match status" value="1"/>
</dbReference>
<evidence type="ECO:0000313" key="8">
    <source>
        <dbReference type="Proteomes" id="UP000183649"/>
    </source>
</evidence>
<evidence type="ECO:0000259" key="6">
    <source>
        <dbReference type="PROSITE" id="PS51352"/>
    </source>
</evidence>
<accession>A0A0K6I3X6</accession>
<sequence>MSRFGLHAQCRLITPYETMNKVNIWISAAIILLIAVVLGNAWFQRERSVPVAVENNAVQSFFADKLVDLQGKEVDLSQYRGKPLVVNFWASWCPPCIAEMPDFSEFYKQNKDKGIEMVGIALDNPTAVREFLKEHPVSYPILLGGMNGIALSTSLGNKQGGLPFTVVLDGKGDVVFQKLGKTSLDELKEAVPTAH</sequence>
<dbReference type="CDD" id="cd02966">
    <property type="entry name" value="TlpA_like_family"/>
    <property type="match status" value="1"/>
</dbReference>
<evidence type="ECO:0000256" key="3">
    <source>
        <dbReference type="ARBA" id="ARBA00023157"/>
    </source>
</evidence>
<keyword evidence="5" id="KW-0812">Transmembrane</keyword>
<dbReference type="PANTHER" id="PTHR42852:SF6">
    <property type="entry name" value="THIOL:DISULFIDE INTERCHANGE PROTEIN DSBE"/>
    <property type="match status" value="1"/>
</dbReference>
<dbReference type="InterPro" id="IPR050553">
    <property type="entry name" value="Thioredoxin_ResA/DsbE_sf"/>
</dbReference>
<dbReference type="PROSITE" id="PS51352">
    <property type="entry name" value="THIOREDOXIN_2"/>
    <property type="match status" value="1"/>
</dbReference>
<dbReference type="Pfam" id="PF08534">
    <property type="entry name" value="Redoxin"/>
    <property type="match status" value="1"/>
</dbReference>
<feature type="domain" description="Thioredoxin" evidence="6">
    <location>
        <begin position="55"/>
        <end position="195"/>
    </location>
</feature>
<dbReference type="PANTHER" id="PTHR42852">
    <property type="entry name" value="THIOL:DISULFIDE INTERCHANGE PROTEIN DSBE"/>
    <property type="match status" value="1"/>
</dbReference>
<evidence type="ECO:0000256" key="2">
    <source>
        <dbReference type="ARBA" id="ARBA00022748"/>
    </source>
</evidence>
<keyword evidence="2" id="KW-0201">Cytochrome c-type biogenesis</keyword>
<dbReference type="GO" id="GO:0030313">
    <property type="term" value="C:cell envelope"/>
    <property type="evidence" value="ECO:0007669"/>
    <property type="project" value="UniProtKB-SubCell"/>
</dbReference>
<dbReference type="EMBL" id="CYHF01000006">
    <property type="protein sequence ID" value="CUA97748.1"/>
    <property type="molecule type" value="Genomic_DNA"/>
</dbReference>
<evidence type="ECO:0000256" key="4">
    <source>
        <dbReference type="ARBA" id="ARBA00023284"/>
    </source>
</evidence>
<keyword evidence="5" id="KW-1133">Transmembrane helix</keyword>
<name>A0A0K6I3X6_9BURK</name>
<dbReference type="STRING" id="339866.GCA_001418255_01867"/>
<keyword evidence="3" id="KW-1015">Disulfide bond</keyword>
<dbReference type="GO" id="GO:0016491">
    <property type="term" value="F:oxidoreductase activity"/>
    <property type="evidence" value="ECO:0007669"/>
    <property type="project" value="InterPro"/>
</dbReference>
<dbReference type="SUPFAM" id="SSF52833">
    <property type="entry name" value="Thioredoxin-like"/>
    <property type="match status" value="1"/>
</dbReference>
<feature type="transmembrane region" description="Helical" evidence="5">
    <location>
        <begin position="24"/>
        <end position="43"/>
    </location>
</feature>
<comment type="subcellular location">
    <subcellularLocation>
        <location evidence="1">Cell envelope</location>
    </subcellularLocation>
</comment>
<dbReference type="InterPro" id="IPR013766">
    <property type="entry name" value="Thioredoxin_domain"/>
</dbReference>
<proteinExistence type="predicted"/>
<evidence type="ECO:0000256" key="5">
    <source>
        <dbReference type="SAM" id="Phobius"/>
    </source>
</evidence>
<dbReference type="Proteomes" id="UP000183649">
    <property type="component" value="Unassembled WGS sequence"/>
</dbReference>